<accession>A0A7X2SUC6</accession>
<sequence length="135" mass="15022">MELAIYIHKRVDKEFSKLGITDADLCIAATEVMQGKFEADLGGGVIKKRVALQQGKSGGARSIVFFKQNKNLFFYDGWVKNGSKKSAKEIEDDELLVYKKLARSYLALDEKAMSALKTSGTFREVNCNENQTSST</sequence>
<proteinExistence type="predicted"/>
<evidence type="ECO:0000313" key="2">
    <source>
        <dbReference type="Proteomes" id="UP000461948"/>
    </source>
</evidence>
<dbReference type="InterPro" id="IPR009387">
    <property type="entry name" value="HigB-2"/>
</dbReference>
<gene>
    <name evidence="1" type="ORF">GKC49_01055</name>
</gene>
<dbReference type="AlphaFoldDB" id="A0A7X2SUC6"/>
<dbReference type="Proteomes" id="UP000461948">
    <property type="component" value="Unassembled WGS sequence"/>
</dbReference>
<evidence type="ECO:0000313" key="1">
    <source>
        <dbReference type="EMBL" id="MSE13789.1"/>
    </source>
</evidence>
<comment type="caution">
    <text evidence="1">The sequence shown here is derived from an EMBL/GenBank/DDBJ whole genome shotgun (WGS) entry which is preliminary data.</text>
</comment>
<evidence type="ECO:0008006" key="3">
    <source>
        <dbReference type="Google" id="ProtNLM"/>
    </source>
</evidence>
<dbReference type="PIRSF" id="PIRSF018634">
    <property type="entry name" value="UCP018634"/>
    <property type="match status" value="1"/>
</dbReference>
<reference evidence="1 2" key="1">
    <citation type="submission" date="2019-11" db="EMBL/GenBank/DDBJ databases">
        <title>Draft Genome Sequence of Plant Growth-Promoting Rhizosphere-Associated Bacteria.</title>
        <authorList>
            <person name="Vasilyev I.Y."/>
            <person name="Radchenko V."/>
            <person name="Ilnitskaya E.V."/>
        </authorList>
    </citation>
    <scope>NUCLEOTIDE SEQUENCE [LARGE SCALE GENOMIC DNA]</scope>
    <source>
        <strain evidence="1 2">VRA_MhP_f</strain>
    </source>
</reference>
<dbReference type="Pfam" id="PF06296">
    <property type="entry name" value="RelE"/>
    <property type="match status" value="1"/>
</dbReference>
<organism evidence="1 2">
    <name type="scientific">Enterobacter agglomerans</name>
    <name type="common">Erwinia herbicola</name>
    <name type="synonym">Pantoea agglomerans</name>
    <dbReference type="NCBI Taxonomy" id="549"/>
    <lineage>
        <taxon>Bacteria</taxon>
        <taxon>Pseudomonadati</taxon>
        <taxon>Pseudomonadota</taxon>
        <taxon>Gammaproteobacteria</taxon>
        <taxon>Enterobacterales</taxon>
        <taxon>Erwiniaceae</taxon>
        <taxon>Pantoea</taxon>
        <taxon>Pantoea agglomerans group</taxon>
    </lineage>
</organism>
<name>A0A7X2SUC6_ENTAG</name>
<protein>
    <recommendedName>
        <fullName evidence="3">Type II toxin-antitoxin system RelE/ParE family toxin</fullName>
    </recommendedName>
</protein>
<dbReference type="EMBL" id="WKLC01000013">
    <property type="protein sequence ID" value="MSE13789.1"/>
    <property type="molecule type" value="Genomic_DNA"/>
</dbReference>